<organism evidence="2">
    <name type="scientific">Bacteroides intestinalis</name>
    <dbReference type="NCBI Taxonomy" id="329854"/>
    <lineage>
        <taxon>Bacteria</taxon>
        <taxon>Pseudomonadati</taxon>
        <taxon>Bacteroidota</taxon>
        <taxon>Bacteroidia</taxon>
        <taxon>Bacteroidales</taxon>
        <taxon>Bacteroidaceae</taxon>
        <taxon>Bacteroides</taxon>
    </lineage>
</organism>
<keyword evidence="1" id="KW-1133">Transmembrane helix</keyword>
<proteinExistence type="predicted"/>
<keyword evidence="1" id="KW-0812">Transmembrane</keyword>
<name>A0A139L1S1_9BACE</name>
<evidence type="ECO:0000256" key="1">
    <source>
        <dbReference type="SAM" id="Phobius"/>
    </source>
</evidence>
<keyword evidence="1" id="KW-0472">Membrane</keyword>
<evidence type="ECO:0000313" key="3">
    <source>
        <dbReference type="Proteomes" id="UP000070319"/>
    </source>
</evidence>
<dbReference type="PATRIC" id="fig|329854.7.peg.3599"/>
<dbReference type="AlphaFoldDB" id="A0A139L1S1"/>
<reference evidence="2 3" key="1">
    <citation type="submission" date="2016-02" db="EMBL/GenBank/DDBJ databases">
        <authorList>
            <person name="Wen L."/>
            <person name="He K."/>
            <person name="Yang H."/>
        </authorList>
    </citation>
    <scope>NUCLEOTIDE SEQUENCE [LARGE SCALE GENOMIC DNA]</scope>
    <source>
        <strain evidence="2 3">KLE1704</strain>
    </source>
</reference>
<comment type="caution">
    <text evidence="2">The sequence shown here is derived from an EMBL/GenBank/DDBJ whole genome shotgun (WGS) entry which is preliminary data.</text>
</comment>
<sequence>MEAGDLVEIKYHFTPAIFEKMFFPFFQISLNSLFIGITAETSNLIVALGIFQLKHR</sequence>
<protein>
    <submittedName>
        <fullName evidence="2">Uncharacterized protein</fullName>
    </submittedName>
</protein>
<gene>
    <name evidence="2" type="ORF">HMPREF2531_03532</name>
</gene>
<evidence type="ECO:0000313" key="2">
    <source>
        <dbReference type="EMBL" id="KXT45385.1"/>
    </source>
</evidence>
<accession>A0A139L1S1</accession>
<dbReference type="Proteomes" id="UP000070319">
    <property type="component" value="Unassembled WGS sequence"/>
</dbReference>
<feature type="transmembrane region" description="Helical" evidence="1">
    <location>
        <begin position="28"/>
        <end position="51"/>
    </location>
</feature>
<dbReference type="EMBL" id="LTDF01000137">
    <property type="protein sequence ID" value="KXT45385.1"/>
    <property type="molecule type" value="Genomic_DNA"/>
</dbReference>